<dbReference type="InterPro" id="IPR035892">
    <property type="entry name" value="C2_domain_sf"/>
</dbReference>
<evidence type="ECO:0000259" key="1">
    <source>
        <dbReference type="PROSITE" id="PS50004"/>
    </source>
</evidence>
<dbReference type="SUPFAM" id="SSF49562">
    <property type="entry name" value="C2 domain (Calcium/lipid-binding domain, CaLB)"/>
    <property type="match status" value="1"/>
</dbReference>
<dbReference type="OrthoDB" id="5919042at2759"/>
<accession>A0A8J5CI51</accession>
<feature type="domain" description="C2" evidence="1">
    <location>
        <begin position="155"/>
        <end position="273"/>
    </location>
</feature>
<comment type="caution">
    <text evidence="2">The sequence shown here is derived from an EMBL/GenBank/DDBJ whole genome shotgun (WGS) entry which is preliminary data.</text>
</comment>
<dbReference type="Pfam" id="PF00168">
    <property type="entry name" value="C2"/>
    <property type="match status" value="1"/>
</dbReference>
<proteinExistence type="predicted"/>
<gene>
    <name evidence="2" type="primary">Kibra_0</name>
    <name evidence="2" type="ORF">GWK47_021009</name>
</gene>
<dbReference type="AlphaFoldDB" id="A0A8J5CI51"/>
<dbReference type="Proteomes" id="UP000770661">
    <property type="component" value="Unassembled WGS sequence"/>
</dbReference>
<protein>
    <submittedName>
        <fullName evidence="2">Protein kibra</fullName>
    </submittedName>
</protein>
<dbReference type="EMBL" id="JACEEZ010023466">
    <property type="protein sequence ID" value="KAG0711259.1"/>
    <property type="molecule type" value="Genomic_DNA"/>
</dbReference>
<evidence type="ECO:0000313" key="2">
    <source>
        <dbReference type="EMBL" id="KAG0711259.1"/>
    </source>
</evidence>
<dbReference type="InterPro" id="IPR000008">
    <property type="entry name" value="C2_dom"/>
</dbReference>
<name>A0A8J5CI51_CHIOP</name>
<sequence>MLSLSPRSSLSSLSPPTSACEALSALDHQRLNPGEGGALANVDLSTVQDRLVELCLTPGAPEAASKHLEATLVGNKQVKELTEYDFSVTNGGVSGVLLGLAGREGEVLYEEEEGGAGGSEDGNIRTISAAVSDESVAGDSGVYEAYPKGSASPPDTPQVQIRLRYNKEESLLNVGVERARSLSVLNTDDSCKVCIKVQLFPAGTATFTCCTHLDSNTERPIFGETFSFPVAPRKLPSKTLQVNVWAVSDTNETFDEECVVSPSLALMSLGVRV</sequence>
<evidence type="ECO:0000313" key="3">
    <source>
        <dbReference type="Proteomes" id="UP000770661"/>
    </source>
</evidence>
<keyword evidence="3" id="KW-1185">Reference proteome</keyword>
<dbReference type="Gene3D" id="2.60.40.150">
    <property type="entry name" value="C2 domain"/>
    <property type="match status" value="1"/>
</dbReference>
<dbReference type="PROSITE" id="PS50004">
    <property type="entry name" value="C2"/>
    <property type="match status" value="1"/>
</dbReference>
<reference evidence="2" key="1">
    <citation type="submission" date="2020-07" db="EMBL/GenBank/DDBJ databases">
        <title>The High-quality genome of the commercially important snow crab, Chionoecetes opilio.</title>
        <authorList>
            <person name="Jeong J.-H."/>
            <person name="Ryu S."/>
        </authorList>
    </citation>
    <scope>NUCLEOTIDE SEQUENCE</scope>
    <source>
        <strain evidence="2">MADBK_172401_WGS</strain>
        <tissue evidence="2">Digestive gland</tissue>
    </source>
</reference>
<organism evidence="2 3">
    <name type="scientific">Chionoecetes opilio</name>
    <name type="common">Atlantic snow crab</name>
    <name type="synonym">Cancer opilio</name>
    <dbReference type="NCBI Taxonomy" id="41210"/>
    <lineage>
        <taxon>Eukaryota</taxon>
        <taxon>Metazoa</taxon>
        <taxon>Ecdysozoa</taxon>
        <taxon>Arthropoda</taxon>
        <taxon>Crustacea</taxon>
        <taxon>Multicrustacea</taxon>
        <taxon>Malacostraca</taxon>
        <taxon>Eumalacostraca</taxon>
        <taxon>Eucarida</taxon>
        <taxon>Decapoda</taxon>
        <taxon>Pleocyemata</taxon>
        <taxon>Brachyura</taxon>
        <taxon>Eubrachyura</taxon>
        <taxon>Majoidea</taxon>
        <taxon>Majidae</taxon>
        <taxon>Chionoecetes</taxon>
    </lineage>
</organism>